<evidence type="ECO:0000256" key="2">
    <source>
        <dbReference type="ARBA" id="ARBA00023002"/>
    </source>
</evidence>
<evidence type="ECO:0000256" key="1">
    <source>
        <dbReference type="ARBA" id="ARBA00006484"/>
    </source>
</evidence>
<feature type="domain" description="Ketoreductase" evidence="4">
    <location>
        <begin position="2"/>
        <end position="184"/>
    </location>
</feature>
<keyword evidence="2" id="KW-0560">Oxidoreductase</keyword>
<dbReference type="Pfam" id="PF00106">
    <property type="entry name" value="adh_short"/>
    <property type="match status" value="1"/>
</dbReference>
<dbReference type="InterPro" id="IPR051911">
    <property type="entry name" value="SDR_oxidoreductase"/>
</dbReference>
<dbReference type="Proteomes" id="UP001304298">
    <property type="component" value="Unassembled WGS sequence"/>
</dbReference>
<dbReference type="Gene3D" id="3.40.50.720">
    <property type="entry name" value="NAD(P)-binding Rossmann-like Domain"/>
    <property type="match status" value="1"/>
</dbReference>
<comment type="caution">
    <text evidence="5">The sequence shown here is derived from an EMBL/GenBank/DDBJ whole genome shotgun (WGS) entry which is preliminary data.</text>
</comment>
<dbReference type="PRINTS" id="PR00080">
    <property type="entry name" value="SDRFAMILY"/>
</dbReference>
<accession>A0ABU5RA36</accession>
<dbReference type="InterPro" id="IPR002347">
    <property type="entry name" value="SDR_fam"/>
</dbReference>
<dbReference type="InterPro" id="IPR036291">
    <property type="entry name" value="NAD(P)-bd_dom_sf"/>
</dbReference>
<dbReference type="SUPFAM" id="SSF51735">
    <property type="entry name" value="NAD(P)-binding Rossmann-fold domains"/>
    <property type="match status" value="1"/>
</dbReference>
<comment type="similarity">
    <text evidence="1 3">Belongs to the short-chain dehydrogenases/reductases (SDR) family.</text>
</comment>
<dbReference type="PANTHER" id="PTHR43976">
    <property type="entry name" value="SHORT CHAIN DEHYDROGENASE"/>
    <property type="match status" value="1"/>
</dbReference>
<gene>
    <name evidence="5" type="ORF">VA596_26415</name>
</gene>
<sequence>MRNWFITGGTPGGFGMAYAEAALEAGDRVVLTARRPEELKEWVAEHGERAHAVRLDVTAPDEVRRAVAEARAHFGEIDVLVNNAGRGWYGSVEGTADDVVRGSFELNFFSVVTVLREVLPAMRARGRGWVVTMSSAAGMDAVPGFGFYSAAKFAVEGLSDALRQEVEPFGVKVLLVEPGAFRTHAYAGFSGEPARETVDAYAPLLDAVRVAFVEQDGRQPGDPERGVRAVLAAMERPDPPHRLVLGGPAFDKVTSKLQRTLDAVRADETVSRGVDFPDAA</sequence>
<evidence type="ECO:0000313" key="6">
    <source>
        <dbReference type="Proteomes" id="UP001304298"/>
    </source>
</evidence>
<evidence type="ECO:0000313" key="5">
    <source>
        <dbReference type="EMBL" id="MEA5363092.1"/>
    </source>
</evidence>
<name>A0ABU5RA36_9PSEU</name>
<keyword evidence="6" id="KW-1185">Reference proteome</keyword>
<dbReference type="InterPro" id="IPR020904">
    <property type="entry name" value="Sc_DH/Rdtase_CS"/>
</dbReference>
<dbReference type="PRINTS" id="PR00081">
    <property type="entry name" value="GDHRDH"/>
</dbReference>
<dbReference type="PANTHER" id="PTHR43976:SF16">
    <property type="entry name" value="SHORT-CHAIN DEHYDROGENASE_REDUCTASE FAMILY PROTEIN"/>
    <property type="match status" value="1"/>
</dbReference>
<dbReference type="RefSeq" id="WP_323330848.1">
    <property type="nucleotide sequence ID" value="NZ_JAYFSI010000006.1"/>
</dbReference>
<evidence type="ECO:0000259" key="4">
    <source>
        <dbReference type="SMART" id="SM00822"/>
    </source>
</evidence>
<dbReference type="PROSITE" id="PS00061">
    <property type="entry name" value="ADH_SHORT"/>
    <property type="match status" value="1"/>
</dbReference>
<evidence type="ECO:0000256" key="3">
    <source>
        <dbReference type="RuleBase" id="RU000363"/>
    </source>
</evidence>
<reference evidence="5 6" key="1">
    <citation type="submission" date="2023-12" db="EMBL/GenBank/DDBJ databases">
        <title>Amycolatopsis sp. V23-08.</title>
        <authorList>
            <person name="Somphong A."/>
        </authorList>
    </citation>
    <scope>NUCLEOTIDE SEQUENCE [LARGE SCALE GENOMIC DNA]</scope>
    <source>
        <strain evidence="5 6">V23-08</strain>
    </source>
</reference>
<dbReference type="InterPro" id="IPR057326">
    <property type="entry name" value="KR_dom"/>
</dbReference>
<dbReference type="CDD" id="cd05374">
    <property type="entry name" value="17beta-HSD-like_SDR_c"/>
    <property type="match status" value="1"/>
</dbReference>
<organism evidence="5 6">
    <name type="scientific">Amycolatopsis heterodermiae</name>
    <dbReference type="NCBI Taxonomy" id="3110235"/>
    <lineage>
        <taxon>Bacteria</taxon>
        <taxon>Bacillati</taxon>
        <taxon>Actinomycetota</taxon>
        <taxon>Actinomycetes</taxon>
        <taxon>Pseudonocardiales</taxon>
        <taxon>Pseudonocardiaceae</taxon>
        <taxon>Amycolatopsis</taxon>
    </lineage>
</organism>
<protein>
    <submittedName>
        <fullName evidence="5">SDR family NAD(P)-dependent oxidoreductase</fullName>
    </submittedName>
</protein>
<dbReference type="EMBL" id="JAYFSI010000006">
    <property type="protein sequence ID" value="MEA5363092.1"/>
    <property type="molecule type" value="Genomic_DNA"/>
</dbReference>
<dbReference type="SMART" id="SM00822">
    <property type="entry name" value="PKS_KR"/>
    <property type="match status" value="1"/>
</dbReference>
<proteinExistence type="inferred from homology"/>